<dbReference type="Proteomes" id="UP001340816">
    <property type="component" value="Chromosome"/>
</dbReference>
<organism evidence="2 3">
    <name type="scientific">Streptomyces phaeochromogenes</name>
    <dbReference type="NCBI Taxonomy" id="1923"/>
    <lineage>
        <taxon>Bacteria</taxon>
        <taxon>Bacillati</taxon>
        <taxon>Actinomycetota</taxon>
        <taxon>Actinomycetes</taxon>
        <taxon>Kitasatosporales</taxon>
        <taxon>Streptomycetaceae</taxon>
        <taxon>Streptomyces</taxon>
        <taxon>Streptomyces phaeochromogenes group</taxon>
    </lineage>
</organism>
<feature type="transmembrane region" description="Helical" evidence="1">
    <location>
        <begin position="23"/>
        <end position="50"/>
    </location>
</feature>
<dbReference type="RefSeq" id="WP_326726519.1">
    <property type="nucleotide sequence ID" value="NZ_CP108011.1"/>
</dbReference>
<keyword evidence="1" id="KW-0812">Transmembrane</keyword>
<gene>
    <name evidence="2" type="ORF">OHB35_01235</name>
</gene>
<evidence type="ECO:0000256" key="1">
    <source>
        <dbReference type="SAM" id="Phobius"/>
    </source>
</evidence>
<reference evidence="2 3" key="1">
    <citation type="submission" date="2022-10" db="EMBL/GenBank/DDBJ databases">
        <title>The complete genomes of actinobacterial strains from the NBC collection.</title>
        <authorList>
            <person name="Joergensen T.S."/>
            <person name="Alvarez Arevalo M."/>
            <person name="Sterndorff E.B."/>
            <person name="Faurdal D."/>
            <person name="Vuksanovic O."/>
            <person name="Mourched A.-S."/>
            <person name="Charusanti P."/>
            <person name="Shaw S."/>
            <person name="Blin K."/>
            <person name="Weber T."/>
        </authorList>
    </citation>
    <scope>NUCLEOTIDE SEQUENCE [LARGE SCALE GENOMIC DNA]</scope>
    <source>
        <strain evidence="2 3">NBC 01752</strain>
    </source>
</reference>
<evidence type="ECO:0000313" key="2">
    <source>
        <dbReference type="EMBL" id="WSD11942.1"/>
    </source>
</evidence>
<keyword evidence="1" id="KW-0472">Membrane</keyword>
<accession>A0ABZ1H2W7</accession>
<protein>
    <submittedName>
        <fullName evidence="2">Uncharacterized protein</fullName>
    </submittedName>
</protein>
<keyword evidence="3" id="KW-1185">Reference proteome</keyword>
<proteinExistence type="predicted"/>
<dbReference type="EMBL" id="CP109135">
    <property type="protein sequence ID" value="WSD11942.1"/>
    <property type="molecule type" value="Genomic_DNA"/>
</dbReference>
<name>A0ABZ1H2W7_STRPH</name>
<keyword evidence="1" id="KW-1133">Transmembrane helix</keyword>
<evidence type="ECO:0000313" key="3">
    <source>
        <dbReference type="Proteomes" id="UP001340816"/>
    </source>
</evidence>
<sequence>MGTTRGGPVGDEDIQVPAGRTRWWVVALILGLPALLVVGFLAMIVIWLFVDDSSGAEQGPSHGLQAPIAASW</sequence>